<keyword evidence="3" id="KW-1133">Transmembrane helix</keyword>
<evidence type="ECO:0000256" key="2">
    <source>
        <dbReference type="SAM" id="MobiDB-lite"/>
    </source>
</evidence>
<name>A0ABN3DTQ1_9ACTN</name>
<keyword evidence="3" id="KW-0812">Transmembrane</keyword>
<feature type="region of interest" description="Disordered" evidence="2">
    <location>
        <begin position="288"/>
        <end position="318"/>
    </location>
</feature>
<proteinExistence type="predicted"/>
<feature type="transmembrane region" description="Helical" evidence="3">
    <location>
        <begin position="19"/>
        <end position="38"/>
    </location>
</feature>
<keyword evidence="1" id="KW-0732">Signal</keyword>
<accession>A0ABN3DTQ1</accession>
<organism evidence="5 6">
    <name type="scientific">Streptomyces indiaensis</name>
    <dbReference type="NCBI Taxonomy" id="284033"/>
    <lineage>
        <taxon>Bacteria</taxon>
        <taxon>Bacillati</taxon>
        <taxon>Actinomycetota</taxon>
        <taxon>Actinomycetes</taxon>
        <taxon>Kitasatosporales</taxon>
        <taxon>Streptomycetaceae</taxon>
        <taxon>Streptomyces</taxon>
    </lineage>
</organism>
<feature type="transmembrane region" description="Helical" evidence="3">
    <location>
        <begin position="211"/>
        <end position="229"/>
    </location>
</feature>
<gene>
    <name evidence="5" type="ORF">GCM10010104_41250</name>
</gene>
<dbReference type="SUPFAM" id="SSF53850">
    <property type="entry name" value="Periplasmic binding protein-like II"/>
    <property type="match status" value="1"/>
</dbReference>
<feature type="compositionally biased region" description="Low complexity" evidence="2">
    <location>
        <begin position="602"/>
        <end position="621"/>
    </location>
</feature>
<protein>
    <submittedName>
        <fullName evidence="5">Substrate-binding domain-containing protein</fullName>
    </submittedName>
</protein>
<keyword evidence="3" id="KW-0472">Membrane</keyword>
<evidence type="ECO:0000256" key="3">
    <source>
        <dbReference type="SAM" id="Phobius"/>
    </source>
</evidence>
<dbReference type="PANTHER" id="PTHR30570:SF1">
    <property type="entry name" value="PHOSPHATE-BINDING PROTEIN PSTS"/>
    <property type="match status" value="1"/>
</dbReference>
<reference evidence="5 6" key="1">
    <citation type="journal article" date="2019" name="Int. J. Syst. Evol. Microbiol.">
        <title>The Global Catalogue of Microorganisms (GCM) 10K type strain sequencing project: providing services to taxonomists for standard genome sequencing and annotation.</title>
        <authorList>
            <consortium name="The Broad Institute Genomics Platform"/>
            <consortium name="The Broad Institute Genome Sequencing Center for Infectious Disease"/>
            <person name="Wu L."/>
            <person name="Ma J."/>
        </authorList>
    </citation>
    <scope>NUCLEOTIDE SEQUENCE [LARGE SCALE GENOMIC DNA]</scope>
    <source>
        <strain evidence="5 6">JCM 3053</strain>
    </source>
</reference>
<sequence>MVRAAAGAPTVEWLSAENLVAVATALLGIIASGVMVWYERRVPRRKRVGYRVQMDNPIGDDVRSGRANRRLGLFDEAPGMSDATLVLLRIENDGSQGIDRDDYTGPEVHGLTAVFAGRTVRGVSVTQPSDTDHLMDHFTAARGFAYDGNTLRIPRVPLNRGDHFKLLVLLSGGDVGDDIRLVGGLRDGEVHPNRSATPDDKPPLFSRAARLITIALTASVVTLAAIVVAQDDTPPPIGCASGTLTLTGSTAFAPVLREVAAKYERDCGGDPVIDVDAHGSTAGIRELTAAGDRAKRDSTGSPSLVALSDGPKPAGLPDLRENRVAVSVFALVVDDDVKLTNLSTDDVRRLYRGEIRNWRRLGGPDLPVRLVSRDANSGTRQVFQRRVLGRGEIANSSVDCVHKDDPTATVLRCELDSTEQVLATVARLPGAVGYSELNLATRAKGLHALRLDGDPPSVDAIEHGTSAYPYREIEYAYTYGRPPADSLASSFLTYLARGNGQDVIRTHGHVPCWTPEGLTLCAAQLRHPSRPAAGVPATGGDGGPCSSEAESLGEGGRSGAPLRRAADAPGPSRNAERPAPPGCARTAPAPTPSTTHPDRLTAAPAAAGAACSAVSPRAAAP</sequence>
<evidence type="ECO:0000313" key="6">
    <source>
        <dbReference type="Proteomes" id="UP001501474"/>
    </source>
</evidence>
<evidence type="ECO:0000259" key="4">
    <source>
        <dbReference type="Pfam" id="PF12849"/>
    </source>
</evidence>
<dbReference type="Proteomes" id="UP001501474">
    <property type="component" value="Unassembled WGS sequence"/>
</dbReference>
<dbReference type="InterPro" id="IPR024370">
    <property type="entry name" value="PBP_domain"/>
</dbReference>
<keyword evidence="6" id="KW-1185">Reference proteome</keyword>
<dbReference type="InterPro" id="IPR050811">
    <property type="entry name" value="Phosphate_ABC_transporter"/>
</dbReference>
<dbReference type="Pfam" id="PF12849">
    <property type="entry name" value="PBP_like_2"/>
    <property type="match status" value="1"/>
</dbReference>
<dbReference type="PANTHER" id="PTHR30570">
    <property type="entry name" value="PERIPLASMIC PHOSPHATE BINDING COMPONENT OF PHOSPHATE ABC TRANSPORTER"/>
    <property type="match status" value="1"/>
</dbReference>
<dbReference type="EMBL" id="BAAART010000086">
    <property type="protein sequence ID" value="GAA2241471.1"/>
    <property type="molecule type" value="Genomic_DNA"/>
</dbReference>
<evidence type="ECO:0000256" key="1">
    <source>
        <dbReference type="ARBA" id="ARBA00022729"/>
    </source>
</evidence>
<feature type="compositionally biased region" description="Low complexity" evidence="2">
    <location>
        <begin position="584"/>
        <end position="595"/>
    </location>
</feature>
<comment type="caution">
    <text evidence="5">The sequence shown here is derived from an EMBL/GenBank/DDBJ whole genome shotgun (WGS) entry which is preliminary data.</text>
</comment>
<feature type="domain" description="PBP" evidence="4">
    <location>
        <begin position="238"/>
        <end position="496"/>
    </location>
</feature>
<dbReference type="Gene3D" id="3.40.190.10">
    <property type="entry name" value="Periplasmic binding protein-like II"/>
    <property type="match status" value="2"/>
</dbReference>
<evidence type="ECO:0000313" key="5">
    <source>
        <dbReference type="EMBL" id="GAA2241471.1"/>
    </source>
</evidence>
<feature type="region of interest" description="Disordered" evidence="2">
    <location>
        <begin position="531"/>
        <end position="621"/>
    </location>
</feature>